<evidence type="ECO:0000256" key="6">
    <source>
        <dbReference type="PROSITE-ProRule" id="PRU00192"/>
    </source>
</evidence>
<evidence type="ECO:0000256" key="8">
    <source>
        <dbReference type="SAM" id="MobiDB-lite"/>
    </source>
</evidence>
<gene>
    <name evidence="11" type="ORF">CVT25_013564</name>
</gene>
<evidence type="ECO:0000259" key="10">
    <source>
        <dbReference type="PROSITE" id="PS51741"/>
    </source>
</evidence>
<dbReference type="GO" id="GO:0005543">
    <property type="term" value="F:phospholipid binding"/>
    <property type="evidence" value="ECO:0007669"/>
    <property type="project" value="TreeGrafter"/>
</dbReference>
<feature type="compositionally biased region" description="Polar residues" evidence="8">
    <location>
        <begin position="438"/>
        <end position="450"/>
    </location>
</feature>
<keyword evidence="5" id="KW-0206">Cytoskeleton</keyword>
<dbReference type="InterPro" id="IPR031160">
    <property type="entry name" value="F_BAR_dom"/>
</dbReference>
<dbReference type="CDD" id="cd07651">
    <property type="entry name" value="F-BAR_PombeCdc15_like"/>
    <property type="match status" value="1"/>
</dbReference>
<dbReference type="AlphaFoldDB" id="A0A409XSR9"/>
<feature type="compositionally biased region" description="Low complexity" evidence="8">
    <location>
        <begin position="1071"/>
        <end position="1088"/>
    </location>
</feature>
<evidence type="ECO:0000256" key="5">
    <source>
        <dbReference type="ARBA" id="ARBA00023212"/>
    </source>
</evidence>
<feature type="compositionally biased region" description="Low complexity" evidence="8">
    <location>
        <begin position="403"/>
        <end position="418"/>
    </location>
</feature>
<dbReference type="SUPFAM" id="SSF103657">
    <property type="entry name" value="BAR/IMD domain-like"/>
    <property type="match status" value="2"/>
</dbReference>
<feature type="domain" description="F-BAR" evidence="10">
    <location>
        <begin position="31"/>
        <end position="284"/>
    </location>
</feature>
<feature type="compositionally biased region" description="Pro residues" evidence="8">
    <location>
        <begin position="387"/>
        <end position="400"/>
    </location>
</feature>
<dbReference type="InParanoid" id="A0A409XSR9"/>
<keyword evidence="4" id="KW-0597">Phosphoprotein</keyword>
<reference evidence="11 12" key="1">
    <citation type="journal article" date="2018" name="Evol. Lett.">
        <title>Horizontal gene cluster transfer increased hallucinogenic mushroom diversity.</title>
        <authorList>
            <person name="Reynolds H.T."/>
            <person name="Vijayakumar V."/>
            <person name="Gluck-Thaler E."/>
            <person name="Korotkin H.B."/>
            <person name="Matheny P.B."/>
            <person name="Slot J.C."/>
        </authorList>
    </citation>
    <scope>NUCLEOTIDE SEQUENCE [LARGE SCALE GENOMIC DNA]</scope>
    <source>
        <strain evidence="11 12">2631</strain>
    </source>
</reference>
<evidence type="ECO:0000256" key="1">
    <source>
        <dbReference type="ARBA" id="ARBA00004245"/>
    </source>
</evidence>
<dbReference type="CDD" id="cd00174">
    <property type="entry name" value="SH3"/>
    <property type="match status" value="1"/>
</dbReference>
<evidence type="ECO:0000313" key="11">
    <source>
        <dbReference type="EMBL" id="PPQ93855.1"/>
    </source>
</evidence>
<dbReference type="STRING" id="93625.A0A409XSR9"/>
<dbReference type="FunFam" id="2.30.30.40:FF:000312">
    <property type="entry name" value="Related to Cell division control protein 15"/>
    <property type="match status" value="1"/>
</dbReference>
<dbReference type="GO" id="GO:0009898">
    <property type="term" value="C:cytoplasmic side of plasma membrane"/>
    <property type="evidence" value="ECO:0007669"/>
    <property type="project" value="TreeGrafter"/>
</dbReference>
<protein>
    <recommendedName>
        <fullName evidence="13">SH3 domain-containing protein</fullName>
    </recommendedName>
</protein>
<dbReference type="Pfam" id="PF00018">
    <property type="entry name" value="SH3_1"/>
    <property type="match status" value="1"/>
</dbReference>
<dbReference type="SMART" id="SM00055">
    <property type="entry name" value="FCH"/>
    <property type="match status" value="2"/>
</dbReference>
<feature type="domain" description="SH3" evidence="9">
    <location>
        <begin position="463"/>
        <end position="528"/>
    </location>
</feature>
<keyword evidence="2 6" id="KW-0728">SH3 domain</keyword>
<dbReference type="InterPro" id="IPR027267">
    <property type="entry name" value="AH/BAR_dom_sf"/>
</dbReference>
<dbReference type="EMBL" id="NHYD01000598">
    <property type="protein sequence ID" value="PPQ93855.1"/>
    <property type="molecule type" value="Genomic_DNA"/>
</dbReference>
<dbReference type="InterPro" id="IPR001060">
    <property type="entry name" value="FCH_dom"/>
</dbReference>
<sequence length="1136" mass="127378">MAARGHSATSLARYATARQPDIDLFNGSTSRDYCNSFWGLGDAGPNIMFARMRGASKTTDELRNFWNERCIIEEEYATRLAKLAKAPIGGDEIGELRNSLDTLRIETEKLAESHLELANQIRLDLEGPTAQFHQKQVNHRRTIQAPLERKFKEKQVQESYVKKSREKYEGDCLRINSYTQQATYMQGSDLQKVQQKLLRTKQTMQGNERDFAKFTKELMDTLQTWEKDWKDFCDSCQDLEEERIDFMKDIIWAYANDISIVCVADDQSCERIRTALDQLEPEKDVENFVNEYGTGNSIALPSEFTPTNGQLEPQLPGSPVIRTVEHQRVSRRVAPAYHSDAAALTNDRQNSISTDESSIHQSINHVNGDSLYDDGSSYISRQTSPPITSPPNQPIPPVPEAPSTLAASSSTSRIAPSTSNPPPTTAVRHNRESLPMLPQNSSSRGPERSQTPPPPLPVQQGNRILFYVKALYDYTATIHEEFDFQAGDVIAVTATPDDGWWSGELLDEARRVEGRNVFPSNFVYFVFKCPGRPMTAFKIKPDSDEPSSKVPGIKHKCLRRKSQRIYELLDPKRPGDVVSFDVGQIKAIVEMDGKLREDQVIGSVPAGYIEFAARFNEHATGPELFATFSYVHGERETCTAGSPIVWAHFLIDDSLVGWQLDLSSQKPAALSSRIPEVIHHRVQTKSSVPVGVGKVPELPQLRALWSHMKGALETTDLLAQFWIKRGAIEQRYASRLAKLAESTIGEREPSEFRDAIDGFRVEAARQAMKHNTLAMQIAVELEARCVNLQIDQAARWREVYEPSIKKLEETSIQELKPQSGISIEWKRQYRNIRHSLDLSRLQAMKDIYSPCRPTSLSSADDLDLDFGREVDPVWGTPARRKEWEALLSSCRKMETDRSQFMKELLSSFTDVLAIVRDSHDESYGTIIRTFDLFRPQEVVEDFYKNFGGERESQSFRNSSSGNISKRSGQERTTIPSEMLPSRPLPRPPASATETVTPLFYLKIAGKEKKSLEAGNAVAVSATSGRGLWAGQLLSSHDKNPGNCAVPLQSSSQINEDRTLSGPRPRAPASKRSIFSSSRLPLSRSGGLTSKRDGPMPFTLPKTSLPLTQALPNSQRGSRPTLVSLSFPLFLSLEIHV</sequence>
<evidence type="ECO:0000256" key="7">
    <source>
        <dbReference type="PROSITE-ProRule" id="PRU01077"/>
    </source>
</evidence>
<name>A0A409XSR9_PSICY</name>
<keyword evidence="3" id="KW-0963">Cytoplasm</keyword>
<dbReference type="Proteomes" id="UP000283269">
    <property type="component" value="Unassembled WGS sequence"/>
</dbReference>
<dbReference type="PANTHER" id="PTHR23065:SF7">
    <property type="entry name" value="NOSTRIN, ISOFORM H"/>
    <property type="match status" value="1"/>
</dbReference>
<dbReference type="PANTHER" id="PTHR23065">
    <property type="entry name" value="PROLINE-SERINE-THREONINE PHOSPHATASE INTERACTING PROTEIN 1"/>
    <property type="match status" value="1"/>
</dbReference>
<feature type="region of interest" description="Disordered" evidence="8">
    <location>
        <begin position="950"/>
        <end position="991"/>
    </location>
</feature>
<evidence type="ECO:0000256" key="4">
    <source>
        <dbReference type="ARBA" id="ARBA00022553"/>
    </source>
</evidence>
<evidence type="ECO:0008006" key="13">
    <source>
        <dbReference type="Google" id="ProtNLM"/>
    </source>
</evidence>
<feature type="compositionally biased region" description="Polar residues" evidence="8">
    <location>
        <begin position="954"/>
        <end position="975"/>
    </location>
</feature>
<comment type="subcellular location">
    <subcellularLocation>
        <location evidence="1">Cytoplasm</location>
        <location evidence="1">Cytoskeleton</location>
    </subcellularLocation>
</comment>
<feature type="compositionally biased region" description="Polar residues" evidence="8">
    <location>
        <begin position="1100"/>
        <end position="1117"/>
    </location>
</feature>
<feature type="region of interest" description="Disordered" evidence="8">
    <location>
        <begin position="1039"/>
        <end position="1117"/>
    </location>
</feature>
<keyword evidence="7" id="KW-0175">Coiled coil</keyword>
<dbReference type="PROSITE" id="PS51741">
    <property type="entry name" value="F_BAR"/>
    <property type="match status" value="1"/>
</dbReference>
<evidence type="ECO:0000313" key="12">
    <source>
        <dbReference type="Proteomes" id="UP000283269"/>
    </source>
</evidence>
<dbReference type="InterPro" id="IPR036028">
    <property type="entry name" value="SH3-like_dom_sf"/>
</dbReference>
<dbReference type="GO" id="GO:0120104">
    <property type="term" value="C:mitotic actomyosin contractile ring, proximal layer"/>
    <property type="evidence" value="ECO:0007669"/>
    <property type="project" value="TreeGrafter"/>
</dbReference>
<dbReference type="Pfam" id="PF00611">
    <property type="entry name" value="FCH"/>
    <property type="match status" value="2"/>
</dbReference>
<evidence type="ECO:0000256" key="3">
    <source>
        <dbReference type="ARBA" id="ARBA00022490"/>
    </source>
</evidence>
<proteinExistence type="predicted"/>
<dbReference type="OrthoDB" id="19092at2759"/>
<feature type="compositionally biased region" description="Polar residues" evidence="8">
    <location>
        <begin position="346"/>
        <end position="367"/>
    </location>
</feature>
<feature type="region of interest" description="Disordered" evidence="8">
    <location>
        <begin position="335"/>
        <end position="459"/>
    </location>
</feature>
<organism evidence="11 12">
    <name type="scientific">Psilocybe cyanescens</name>
    <dbReference type="NCBI Taxonomy" id="93625"/>
    <lineage>
        <taxon>Eukaryota</taxon>
        <taxon>Fungi</taxon>
        <taxon>Dikarya</taxon>
        <taxon>Basidiomycota</taxon>
        <taxon>Agaricomycotina</taxon>
        <taxon>Agaricomycetes</taxon>
        <taxon>Agaricomycetidae</taxon>
        <taxon>Agaricales</taxon>
        <taxon>Agaricineae</taxon>
        <taxon>Strophariaceae</taxon>
        <taxon>Psilocybe</taxon>
    </lineage>
</organism>
<dbReference type="PRINTS" id="PR00452">
    <property type="entry name" value="SH3DOMAIN"/>
</dbReference>
<comment type="caution">
    <text evidence="11">The sequence shown here is derived from an EMBL/GenBank/DDBJ whole genome shotgun (WGS) entry which is preliminary data.</text>
</comment>
<dbReference type="InterPro" id="IPR001452">
    <property type="entry name" value="SH3_domain"/>
</dbReference>
<dbReference type="Gene3D" id="1.20.1270.60">
    <property type="entry name" value="Arfaptin homology (AH) domain/BAR domain"/>
    <property type="match status" value="3"/>
</dbReference>
<accession>A0A409XSR9</accession>
<dbReference type="SMART" id="SM00326">
    <property type="entry name" value="SH3"/>
    <property type="match status" value="1"/>
</dbReference>
<dbReference type="PROSITE" id="PS50002">
    <property type="entry name" value="SH3"/>
    <property type="match status" value="1"/>
</dbReference>
<dbReference type="SUPFAM" id="SSF50044">
    <property type="entry name" value="SH3-domain"/>
    <property type="match status" value="1"/>
</dbReference>
<dbReference type="GO" id="GO:0030036">
    <property type="term" value="P:actin cytoskeleton organization"/>
    <property type="evidence" value="ECO:0007669"/>
    <property type="project" value="UniProtKB-ARBA"/>
</dbReference>
<keyword evidence="12" id="KW-1185">Reference proteome</keyword>
<evidence type="ECO:0000259" key="9">
    <source>
        <dbReference type="PROSITE" id="PS50002"/>
    </source>
</evidence>
<dbReference type="Gene3D" id="2.30.30.40">
    <property type="entry name" value="SH3 Domains"/>
    <property type="match status" value="1"/>
</dbReference>
<evidence type="ECO:0000256" key="2">
    <source>
        <dbReference type="ARBA" id="ARBA00022443"/>
    </source>
</evidence>